<gene>
    <name evidence="9" type="ORF">SCAL_001163</name>
</gene>
<evidence type="ECO:0000313" key="10">
    <source>
        <dbReference type="Proteomes" id="UP000186940"/>
    </source>
</evidence>
<dbReference type="EMBL" id="LYOS01000003">
    <property type="protein sequence ID" value="OFV67788.1"/>
    <property type="molecule type" value="Genomic_DNA"/>
</dbReference>
<dbReference type="Proteomes" id="UP000186940">
    <property type="component" value="Unassembled WGS sequence"/>
</dbReference>
<keyword evidence="7" id="KW-0411">Iron-sulfur</keyword>
<dbReference type="Gene3D" id="1.20.1050.140">
    <property type="match status" value="1"/>
</dbReference>
<evidence type="ECO:0000259" key="8">
    <source>
        <dbReference type="Pfam" id="PF02754"/>
    </source>
</evidence>
<dbReference type="AlphaFoldDB" id="A0A1F2P944"/>
<keyword evidence="4" id="KW-0479">Metal-binding</keyword>
<dbReference type="InterPro" id="IPR004017">
    <property type="entry name" value="Cys_rich_dom"/>
</dbReference>
<sequence>MIEMAVSKLAYYPGCPSESHAIEQDMSTKAIFEKLGIELIEVEDWNCCGAAEAEDPMMVYALNARNLAIAEKDDLKMMVTSCSVCFYNLARTNEAIEGDEELKGKLKAIDPALEYKGSVKAKHVVDVIVNEIGLDEIAKRIEKKIPVKVAPYYGCYMGRPSRLGFDDPDNPETMDKMIEALGGEVIPYSQMKAKCCGGPLMMTRSDLAFEMTKNLLEDAKAKGADCVVTACPLCHMMLDAKQPDIEAAFGIKLDMPVLYFTQFVGLGLGIDPKKLGLNKNIVSTKTIEEKVI</sequence>
<keyword evidence="3" id="KW-0004">4Fe-4S</keyword>
<evidence type="ECO:0000256" key="3">
    <source>
        <dbReference type="ARBA" id="ARBA00022485"/>
    </source>
</evidence>
<dbReference type="STRING" id="1838285.SCAL_001163"/>
<keyword evidence="5" id="KW-0560">Oxidoreductase</keyword>
<dbReference type="Pfam" id="PF02754">
    <property type="entry name" value="CCG"/>
    <property type="match status" value="2"/>
</dbReference>
<evidence type="ECO:0000256" key="6">
    <source>
        <dbReference type="ARBA" id="ARBA00023004"/>
    </source>
</evidence>
<feature type="domain" description="Cysteine-rich" evidence="8">
    <location>
        <begin position="10"/>
        <end position="89"/>
    </location>
</feature>
<dbReference type="InterPro" id="IPR051278">
    <property type="entry name" value="HdrB/HdrD_reductase"/>
</dbReference>
<evidence type="ECO:0000256" key="2">
    <source>
        <dbReference type="ARBA" id="ARBA00004808"/>
    </source>
</evidence>
<accession>A0A1F2P944</accession>
<dbReference type="PANTHER" id="PTHR42947">
    <property type="entry name" value="COB--COM HETERODISULFIDE REDUCTASE SUBUNIT B 1"/>
    <property type="match status" value="1"/>
</dbReference>
<evidence type="ECO:0000256" key="5">
    <source>
        <dbReference type="ARBA" id="ARBA00023002"/>
    </source>
</evidence>
<dbReference type="GO" id="GO:0046872">
    <property type="term" value="F:metal ion binding"/>
    <property type="evidence" value="ECO:0007669"/>
    <property type="project" value="UniProtKB-KW"/>
</dbReference>
<comment type="caution">
    <text evidence="9">The sequence shown here is derived from an EMBL/GenBank/DDBJ whole genome shotgun (WGS) entry which is preliminary data.</text>
</comment>
<dbReference type="PATRIC" id="fig|1838285.3.peg.1182"/>
<keyword evidence="10" id="KW-1185">Reference proteome</keyword>
<keyword evidence="6" id="KW-0408">Iron</keyword>
<evidence type="ECO:0000256" key="4">
    <source>
        <dbReference type="ARBA" id="ARBA00022723"/>
    </source>
</evidence>
<proteinExistence type="predicted"/>
<evidence type="ECO:0000256" key="1">
    <source>
        <dbReference type="ARBA" id="ARBA00001966"/>
    </source>
</evidence>
<evidence type="ECO:0000313" key="9">
    <source>
        <dbReference type="EMBL" id="OFV67788.1"/>
    </source>
</evidence>
<evidence type="ECO:0000256" key="7">
    <source>
        <dbReference type="ARBA" id="ARBA00023014"/>
    </source>
</evidence>
<comment type="pathway">
    <text evidence="2">Cofactor metabolism; coenzyme M-coenzyme B heterodisulfide reduction; coenzyme B and coenzyme M from coenzyme M-coenzyme B heterodisulfide: step 1/1.</text>
</comment>
<comment type="cofactor">
    <cofactor evidence="1">
        <name>[4Fe-4S] cluster</name>
        <dbReference type="ChEBI" id="CHEBI:49883"/>
    </cofactor>
</comment>
<name>A0A1F2P944_9EURY</name>
<dbReference type="Gene3D" id="3.40.50.11810">
    <property type="match status" value="1"/>
</dbReference>
<feature type="domain" description="Cysteine-rich" evidence="8">
    <location>
        <begin position="149"/>
        <end position="239"/>
    </location>
</feature>
<dbReference type="PANTHER" id="PTHR42947:SF1">
    <property type="entry name" value="COB--COM HETERODISULFIDE REDUCTASE SUBUNIT B 1"/>
    <property type="match status" value="1"/>
</dbReference>
<protein>
    <submittedName>
        <fullName evidence="9">Heterodisulfide reductase subunit B</fullName>
    </submittedName>
</protein>
<dbReference type="GO" id="GO:0051539">
    <property type="term" value="F:4 iron, 4 sulfur cluster binding"/>
    <property type="evidence" value="ECO:0007669"/>
    <property type="project" value="UniProtKB-KW"/>
</dbReference>
<organism evidence="9 10">
    <name type="scientific">Candidatus Syntropharchaeum caldarium</name>
    <dbReference type="NCBI Taxonomy" id="1838285"/>
    <lineage>
        <taxon>Archaea</taxon>
        <taxon>Methanobacteriati</taxon>
        <taxon>Methanobacteriota</taxon>
        <taxon>Stenosarchaea group</taxon>
        <taxon>Methanomicrobia</taxon>
        <taxon>Methanosarcinales</taxon>
        <taxon>ANME-2 cluster</taxon>
        <taxon>Candidatus Syntropharchaeum</taxon>
    </lineage>
</organism>
<dbReference type="GO" id="GO:0016491">
    <property type="term" value="F:oxidoreductase activity"/>
    <property type="evidence" value="ECO:0007669"/>
    <property type="project" value="UniProtKB-KW"/>
</dbReference>
<reference evidence="9" key="1">
    <citation type="submission" date="2016-05" db="EMBL/GenBank/DDBJ databases">
        <title>Microbial consortia oxidize butane by reversing methanogenesis.</title>
        <authorList>
            <person name="Laso-Perez R."/>
            <person name="Richter M."/>
            <person name="Wegener G."/>
            <person name="Musat F."/>
        </authorList>
    </citation>
    <scope>NUCLEOTIDE SEQUENCE [LARGE SCALE GENOMIC DNA]</scope>
    <source>
        <strain evidence="9">BOX2</strain>
    </source>
</reference>